<dbReference type="Proteomes" id="UP001320119">
    <property type="component" value="Chromosome"/>
</dbReference>
<accession>A0AAN1WIQ7</accession>
<reference evidence="2 3" key="1">
    <citation type="journal article" date="2022" name="IScience">
        <title>An ultrasensitive nanofiber-based assay for enzymatic hydrolysis and deep-sea microbial degradation of cellulose.</title>
        <authorList>
            <person name="Tsudome M."/>
            <person name="Tachioka M."/>
            <person name="Miyazaki M."/>
            <person name="Uchimura K."/>
            <person name="Tsuda M."/>
            <person name="Takaki Y."/>
            <person name="Deguchi S."/>
        </authorList>
    </citation>
    <scope>NUCLEOTIDE SEQUENCE [LARGE SCALE GENOMIC DNA]</scope>
    <source>
        <strain evidence="2 3">GE09</strain>
    </source>
</reference>
<dbReference type="AlphaFoldDB" id="A0AAN1WIQ7"/>
<dbReference type="EMBL" id="AP023086">
    <property type="protein sequence ID" value="BCD98334.1"/>
    <property type="molecule type" value="Genomic_DNA"/>
</dbReference>
<feature type="transmembrane region" description="Helical" evidence="1">
    <location>
        <begin position="172"/>
        <end position="193"/>
    </location>
</feature>
<feature type="transmembrane region" description="Helical" evidence="1">
    <location>
        <begin position="134"/>
        <end position="152"/>
    </location>
</feature>
<sequence length="393" mass="43648">MVINVKQAIIVIGAISVSLILFVNLGEVVALVKGTLHSQTQNVTPVYVKVLKDILFLISISISLIWLVLSCRVISPIKVLLSAWLFFVFAALIASYELPWICLLLGLRWVMPIILLVLLIDLVDREAMVTISNFLKYVFFVHFTFQLVQLVFGGTWYGSFLGGYSLRNPGLFLIPSSGALFSCLCFLFLNYFAKVRFSVLAPITILSVLMTVSLTGIALGFLFVSYVYFRRFFSSRVIMLFACIACAGLILSVDQFAHLLGRGDDVIAVSGGARADIFLDTWGRVGLVSRFFGLATNSAVLYFNGNYNAFIADSMYVSVLANLGLLGFLFYVFLLSFFFVWSIFISHDFSILLSLFIVLSSLTSVITELYPINFIVPFAVAFVLRPGLGLNVR</sequence>
<evidence type="ECO:0000313" key="3">
    <source>
        <dbReference type="Proteomes" id="UP001320119"/>
    </source>
</evidence>
<feature type="transmembrane region" description="Helical" evidence="1">
    <location>
        <begin position="76"/>
        <end position="94"/>
    </location>
</feature>
<keyword evidence="1" id="KW-0812">Transmembrane</keyword>
<keyword evidence="1" id="KW-1133">Transmembrane helix</keyword>
<protein>
    <submittedName>
        <fullName evidence="2">Uncharacterized protein</fullName>
    </submittedName>
</protein>
<evidence type="ECO:0000313" key="2">
    <source>
        <dbReference type="EMBL" id="BCD98334.1"/>
    </source>
</evidence>
<keyword evidence="3" id="KW-1185">Reference proteome</keyword>
<evidence type="ECO:0000256" key="1">
    <source>
        <dbReference type="SAM" id="Phobius"/>
    </source>
</evidence>
<organism evidence="2 3">
    <name type="scientific">Marinagarivorans cellulosilyticus</name>
    <dbReference type="NCBI Taxonomy" id="2721545"/>
    <lineage>
        <taxon>Bacteria</taxon>
        <taxon>Pseudomonadati</taxon>
        <taxon>Pseudomonadota</taxon>
        <taxon>Gammaproteobacteria</taxon>
        <taxon>Cellvibrionales</taxon>
        <taxon>Cellvibrionaceae</taxon>
        <taxon>Marinagarivorans</taxon>
    </lineage>
</organism>
<gene>
    <name evidence="2" type="ORF">MARGE09_P2535</name>
</gene>
<feature type="transmembrane region" description="Helical" evidence="1">
    <location>
        <begin position="46"/>
        <end position="69"/>
    </location>
</feature>
<feature type="transmembrane region" description="Helical" evidence="1">
    <location>
        <begin position="100"/>
        <end position="122"/>
    </location>
</feature>
<proteinExistence type="predicted"/>
<dbReference type="KEGG" id="marq:MARGE09_P2535"/>
<feature type="transmembrane region" description="Helical" evidence="1">
    <location>
        <begin position="205"/>
        <end position="229"/>
    </location>
</feature>
<dbReference type="RefSeq" id="WP_236982597.1">
    <property type="nucleotide sequence ID" value="NZ_AP023086.1"/>
</dbReference>
<feature type="transmembrane region" description="Helical" evidence="1">
    <location>
        <begin position="7"/>
        <end position="26"/>
    </location>
</feature>
<feature type="transmembrane region" description="Helical" evidence="1">
    <location>
        <begin position="323"/>
        <end position="345"/>
    </location>
</feature>
<name>A0AAN1WIQ7_9GAMM</name>
<feature type="transmembrane region" description="Helical" evidence="1">
    <location>
        <begin position="351"/>
        <end position="384"/>
    </location>
</feature>
<keyword evidence="1" id="KW-0472">Membrane</keyword>
<feature type="transmembrane region" description="Helical" evidence="1">
    <location>
        <begin position="235"/>
        <end position="253"/>
    </location>
</feature>